<dbReference type="InterPro" id="IPR036412">
    <property type="entry name" value="HAD-like_sf"/>
</dbReference>
<keyword evidence="6" id="KW-1185">Reference proteome</keyword>
<dbReference type="InterPro" id="IPR023198">
    <property type="entry name" value="PGP-like_dom2"/>
</dbReference>
<evidence type="ECO:0000256" key="3">
    <source>
        <dbReference type="ARBA" id="ARBA00022723"/>
    </source>
</evidence>
<dbReference type="Pfam" id="PF00702">
    <property type="entry name" value="Hydrolase"/>
    <property type="match status" value="1"/>
</dbReference>
<dbReference type="PANTHER" id="PTHR46193:SF10">
    <property type="entry name" value="6-PHOSPHOGLUCONATE PHOSPHATASE"/>
    <property type="match status" value="1"/>
</dbReference>
<reference evidence="5" key="1">
    <citation type="submission" date="2024-02" db="EMBL/GenBank/DDBJ databases">
        <title>Genome sequences of strain Gemmobacter sp. JM10B15.</title>
        <authorList>
            <person name="Zhang M."/>
        </authorList>
    </citation>
    <scope>NUCLEOTIDE SEQUENCE</scope>
    <source>
        <strain evidence="5">JM10B15</strain>
    </source>
</reference>
<dbReference type="PANTHER" id="PTHR46193">
    <property type="entry name" value="6-PHOSPHOGLUCONATE PHOSPHATASE"/>
    <property type="match status" value="1"/>
</dbReference>
<evidence type="ECO:0000256" key="1">
    <source>
        <dbReference type="ARBA" id="ARBA00001946"/>
    </source>
</evidence>
<gene>
    <name evidence="5" type="ORF">V6590_10470</name>
</gene>
<evidence type="ECO:0000256" key="4">
    <source>
        <dbReference type="ARBA" id="ARBA00022842"/>
    </source>
</evidence>
<dbReference type="InterPro" id="IPR023214">
    <property type="entry name" value="HAD_sf"/>
</dbReference>
<keyword evidence="4" id="KW-0460">Magnesium</keyword>
<proteinExistence type="inferred from homology"/>
<dbReference type="SUPFAM" id="SSF56784">
    <property type="entry name" value="HAD-like"/>
    <property type="match status" value="1"/>
</dbReference>
<accession>A0ABU8BV52</accession>
<dbReference type="InterPro" id="IPR051600">
    <property type="entry name" value="Beta-PGM-like"/>
</dbReference>
<sequence length="216" mass="22475">MTPAAVLFDCDGVVVDSEPATFDLLAEDLAARGLDLSRAEMEQRFLGGTIERCGRIAAELGADIPAGWTAEIYERLYDRLAQGTALVAGVAQVFDALDAAGIPYAIGSNGTMRKMAVTLGQHPALLQRLTGRLFSGIDLGMLKPAPDLYLHAAQNLGVAPAACVVIEDSATGARAAQRAGMRCMGYAPHGDGASLQAEGAQIFTSMAELPALLGLT</sequence>
<dbReference type="SFLD" id="SFLDS00003">
    <property type="entry name" value="Haloacid_Dehalogenase"/>
    <property type="match status" value="1"/>
</dbReference>
<dbReference type="SFLD" id="SFLDG01129">
    <property type="entry name" value="C1.5:_HAD__Beta-PGM__Phosphata"/>
    <property type="match status" value="1"/>
</dbReference>
<organism evidence="5 6">
    <name type="scientific">Gemmobacter denitrificans</name>
    <dbReference type="NCBI Taxonomy" id="3123040"/>
    <lineage>
        <taxon>Bacteria</taxon>
        <taxon>Pseudomonadati</taxon>
        <taxon>Pseudomonadota</taxon>
        <taxon>Alphaproteobacteria</taxon>
        <taxon>Rhodobacterales</taxon>
        <taxon>Paracoccaceae</taxon>
        <taxon>Gemmobacter</taxon>
    </lineage>
</organism>
<evidence type="ECO:0000313" key="5">
    <source>
        <dbReference type="EMBL" id="MEH7828574.1"/>
    </source>
</evidence>
<name>A0ABU8BV52_9RHOB</name>
<dbReference type="Gene3D" id="1.10.150.240">
    <property type="entry name" value="Putative phosphatase, domain 2"/>
    <property type="match status" value="1"/>
</dbReference>
<dbReference type="Gene3D" id="3.40.50.1000">
    <property type="entry name" value="HAD superfamily/HAD-like"/>
    <property type="match status" value="1"/>
</dbReference>
<evidence type="ECO:0000256" key="2">
    <source>
        <dbReference type="ARBA" id="ARBA00006171"/>
    </source>
</evidence>
<comment type="similarity">
    <text evidence="2">Belongs to the HAD-like hydrolase superfamily. CbbY/CbbZ/Gph/YieH family.</text>
</comment>
<dbReference type="Proteomes" id="UP001431963">
    <property type="component" value="Unassembled WGS sequence"/>
</dbReference>
<dbReference type="InterPro" id="IPR006439">
    <property type="entry name" value="HAD-SF_hydro_IA"/>
</dbReference>
<keyword evidence="3" id="KW-0479">Metal-binding</keyword>
<protein>
    <submittedName>
        <fullName evidence="5">HAD family phosphatase</fullName>
    </submittedName>
</protein>
<evidence type="ECO:0000313" key="6">
    <source>
        <dbReference type="Proteomes" id="UP001431963"/>
    </source>
</evidence>
<comment type="cofactor">
    <cofactor evidence="1">
        <name>Mg(2+)</name>
        <dbReference type="ChEBI" id="CHEBI:18420"/>
    </cofactor>
</comment>
<comment type="caution">
    <text evidence="5">The sequence shown here is derived from an EMBL/GenBank/DDBJ whole genome shotgun (WGS) entry which is preliminary data.</text>
</comment>
<dbReference type="RefSeq" id="WP_335422651.1">
    <property type="nucleotide sequence ID" value="NZ_JBALHR010000005.1"/>
</dbReference>
<dbReference type="NCBIfam" id="TIGR01509">
    <property type="entry name" value="HAD-SF-IA-v3"/>
    <property type="match status" value="1"/>
</dbReference>
<dbReference type="EMBL" id="JBALHR010000005">
    <property type="protein sequence ID" value="MEH7828574.1"/>
    <property type="molecule type" value="Genomic_DNA"/>
</dbReference>